<dbReference type="Proteomes" id="UP000470018">
    <property type="component" value="Unassembled WGS sequence"/>
</dbReference>
<evidence type="ECO:0000313" key="3">
    <source>
        <dbReference type="EMBL" id="NDW42193.1"/>
    </source>
</evidence>
<dbReference type="Proteomes" id="UP000268239">
    <property type="component" value="Unassembled WGS sequence"/>
</dbReference>
<dbReference type="EMBL" id="KT779035">
    <property type="protein sequence ID" value="ALG88286.1"/>
    <property type="molecule type" value="Genomic_DNA"/>
</dbReference>
<dbReference type="Proteomes" id="UP000664966">
    <property type="component" value="Plasmid p1KSK6"/>
</dbReference>
<geneLocation type="plasmid" evidence="6 13">
    <name>p1KSK6</name>
</geneLocation>
<evidence type="ECO:0000313" key="9">
    <source>
        <dbReference type="Proteomes" id="UP000197394"/>
    </source>
</evidence>
<dbReference type="RefSeq" id="WP_000993274.1">
    <property type="nucleotide sequence ID" value="NZ_AP014650.1"/>
</dbReference>
<dbReference type="Proteomes" id="UP000223291">
    <property type="component" value="Unassembled WGS sequence"/>
</dbReference>
<keyword evidence="1" id="KW-0614">Plasmid</keyword>
<reference evidence="7 11" key="5">
    <citation type="submission" date="2018-12" db="EMBL/GenBank/DDBJ databases">
        <title>Draft Genome Sequences Human Pathogenic Acinetobacter baumannii Strains.</title>
        <authorList>
            <person name="Madhi M."/>
            <person name="Ronco T."/>
            <person name="Olsen R.H."/>
            <person name="Hassani A."/>
        </authorList>
    </citation>
    <scope>NUCLEOTIDE SEQUENCE [LARGE SCALE GENOMIC DNA]</scope>
    <source>
        <strain evidence="7 11">AB3</strain>
    </source>
</reference>
<evidence type="ECO:0000313" key="6">
    <source>
        <dbReference type="EMBL" id="QTK45556.1"/>
    </source>
</evidence>
<dbReference type="EMBL" id="RXLU01000071">
    <property type="protein sequence ID" value="RTQ76322.1"/>
    <property type="molecule type" value="Genomic_DNA"/>
</dbReference>
<evidence type="ECO:0000313" key="1">
    <source>
        <dbReference type="EMBL" id="ALG88286.1"/>
    </source>
</evidence>
<dbReference type="EMBL" id="JAAGTY010000015">
    <property type="protein sequence ID" value="NDW42193.1"/>
    <property type="molecule type" value="Genomic_DNA"/>
</dbReference>
<geneLocation type="plasmid" evidence="1">
    <name>pD4</name>
</geneLocation>
<evidence type="ECO:0000313" key="11">
    <source>
        <dbReference type="Proteomes" id="UP000268239"/>
    </source>
</evidence>
<evidence type="ECO:0000313" key="8">
    <source>
        <dbReference type="Proteomes" id="UP000076296"/>
    </source>
</evidence>
<reference evidence="3 12" key="6">
    <citation type="submission" date="2020-02" db="EMBL/GenBank/DDBJ databases">
        <title>Whole genome shot-gun sequencing of clinical Carbapenem resistant A. baumannii.</title>
        <authorList>
            <person name="Veeraraghavan B."/>
            <person name="Mathur P."/>
            <person name="Vijayakumar S."/>
            <person name="Vasudevan K."/>
            <person name="Lincy M."/>
            <person name="Kirubananthan A."/>
        </authorList>
    </citation>
    <scope>NUCLEOTIDE SEQUENCE [LARGE SCALE GENOMIC DNA]</scope>
    <source>
        <strain evidence="3 12">SP816</strain>
    </source>
</reference>
<accession>A0A0J8WBH4</accession>
<dbReference type="Proteomes" id="UP000076296">
    <property type="component" value="Unassembled WGS sequence"/>
</dbReference>
<protein>
    <submittedName>
        <fullName evidence="2">Uncharacterized protein</fullName>
    </submittedName>
</protein>
<reference evidence="6" key="7">
    <citation type="submission" date="2021-03" db="EMBL/GenBank/DDBJ databases">
        <title>Complete genome sequencing of Acinetobacter baumannii.</title>
        <authorList>
            <person name="Yadav B."/>
            <person name="Makwana N."/>
            <person name="Kharat A.S."/>
            <person name="Veeraraghavan B."/>
            <person name="Vijayakumar S."/>
            <person name="Priya M."/>
        </authorList>
    </citation>
    <scope>NUCLEOTIDE SEQUENCE</scope>
    <source>
        <strain evidence="6">KSK6</strain>
        <plasmid evidence="6">p1KSK6</plasmid>
    </source>
</reference>
<dbReference type="Proteomes" id="UP000197394">
    <property type="component" value="Unassembled WGS sequence"/>
</dbReference>
<gene>
    <name evidence="4" type="ORF">CBE85_17355</name>
    <name evidence="5" type="ORF">CPI82_17020</name>
    <name evidence="7" type="ORF">EJ062_12630</name>
    <name evidence="3" type="ORF">G3N53_14040</name>
    <name evidence="6" type="ORF">J6E47_20475</name>
    <name evidence="2" type="ORF">LV35_02977</name>
</gene>
<sequence length="171" mass="19696">MNANHYIQLAREFRKFNSEPILASQKIEHLARYMKLHPKIGAYEDYIRNLPLGSRLPRGKYFKGRKAGDNIRAMDEYWNMIKEPTIRSTNAKIRSLNPVASFKTQYDSTMIFLQRVANYTLNSAQSQRAKSLILDTPDGFETTILSVVQLWEKDALLKDFATALKLVALPN</sequence>
<reference evidence="4 9" key="3">
    <citation type="submission" date="2017-05" db="EMBL/GenBank/DDBJ databases">
        <title>Draft genome sequence of MDR A. baumannii AB360.</title>
        <authorList>
            <person name="Wareham D.W."/>
            <person name="Bean D.C."/>
        </authorList>
    </citation>
    <scope>NUCLEOTIDE SEQUENCE [LARGE SCALE GENOMIC DNA]</scope>
    <source>
        <strain evidence="4 9">AB360</strain>
    </source>
</reference>
<dbReference type="EMBL" id="NGKM01000024">
    <property type="protein sequence ID" value="OWK65270.1"/>
    <property type="molecule type" value="Genomic_DNA"/>
</dbReference>
<evidence type="ECO:0000313" key="7">
    <source>
        <dbReference type="EMBL" id="RTQ76322.1"/>
    </source>
</evidence>
<evidence type="ECO:0000313" key="5">
    <source>
        <dbReference type="EMBL" id="PHQ01548.1"/>
    </source>
</evidence>
<dbReference type="AlphaFoldDB" id="A0A0J8WBH4"/>
<evidence type="ECO:0000313" key="4">
    <source>
        <dbReference type="EMBL" id="OWK65270.1"/>
    </source>
</evidence>
<reference evidence="2 8" key="2">
    <citation type="submission" date="2016-01" db="EMBL/GenBank/DDBJ databases">
        <title>Draft sequences of Acinetobacter baumannii isolates from wounded military personnel.</title>
        <authorList>
            <person name="Arivett B.A."/>
            <person name="Fiester S.E."/>
            <person name="Ream D.C."/>
            <person name="Actis L.A."/>
        </authorList>
    </citation>
    <scope>NUCLEOTIDE SEQUENCE [LARGE SCALE GENOMIC DNA]</scope>
    <source>
        <strain evidence="2 8">AB2828</strain>
    </source>
</reference>
<dbReference type="PATRIC" id="fig|470.1369.peg.3696"/>
<reference evidence="1" key="1">
    <citation type="submission" date="2015-09" db="EMBL/GenBank/DDBJ databases">
        <title>Conjugative plasmids carrying the sulphonamide resistance gene sul2.</title>
        <authorList>
            <person name="Hamidian M."/>
            <person name="Holt K.E."/>
            <person name="Pickard D."/>
            <person name="Hall R.M."/>
        </authorList>
    </citation>
    <scope>NUCLEOTIDE SEQUENCE</scope>
    <source>
        <strain evidence="1">D4</strain>
        <plasmid evidence="1">pD4</plasmid>
    </source>
</reference>
<organism evidence="2 8">
    <name type="scientific">Acinetobacter baumannii</name>
    <dbReference type="NCBI Taxonomy" id="470"/>
    <lineage>
        <taxon>Bacteria</taxon>
        <taxon>Pseudomonadati</taxon>
        <taxon>Pseudomonadota</taxon>
        <taxon>Gammaproteobacteria</taxon>
        <taxon>Moraxellales</taxon>
        <taxon>Moraxellaceae</taxon>
        <taxon>Acinetobacter</taxon>
        <taxon>Acinetobacter calcoaceticus/baumannii complex</taxon>
    </lineage>
</organism>
<name>A0A0J8WBH4_ACIBA</name>
<proteinExistence type="predicted"/>
<dbReference type="EMBL" id="CP072271">
    <property type="protein sequence ID" value="QTK45556.1"/>
    <property type="molecule type" value="Genomic_DNA"/>
</dbReference>
<dbReference type="EMBL" id="NXDV01000016">
    <property type="protein sequence ID" value="PHQ01548.1"/>
    <property type="molecule type" value="Genomic_DNA"/>
</dbReference>
<dbReference type="EMBL" id="LRDT01000038">
    <property type="protein sequence ID" value="KZA13986.1"/>
    <property type="molecule type" value="Genomic_DNA"/>
</dbReference>
<evidence type="ECO:0000313" key="10">
    <source>
        <dbReference type="Proteomes" id="UP000223291"/>
    </source>
</evidence>
<evidence type="ECO:0000313" key="2">
    <source>
        <dbReference type="EMBL" id="KZA13986.1"/>
    </source>
</evidence>
<evidence type="ECO:0000313" key="12">
    <source>
        <dbReference type="Proteomes" id="UP000470018"/>
    </source>
</evidence>
<evidence type="ECO:0000313" key="13">
    <source>
        <dbReference type="Proteomes" id="UP000664966"/>
    </source>
</evidence>
<reference evidence="5 10" key="4">
    <citation type="submission" date="2017-09" db="EMBL/GenBank/DDBJ databases">
        <title>Draft genome of Acinetobacter baumannii strain I43, a mercury resistant bacteria.</title>
        <authorList>
            <person name="Siqueira K.A."/>
            <person name="Mello I.S."/>
            <person name="Mendes T.A."/>
            <person name="Soares M.A."/>
        </authorList>
    </citation>
    <scope>NUCLEOTIDE SEQUENCE [LARGE SCALE GENOMIC DNA]</scope>
    <source>
        <strain evidence="5 10">I43</strain>
    </source>
</reference>